<evidence type="ECO:0000313" key="3">
    <source>
        <dbReference type="EMBL" id="MEA5259919.1"/>
    </source>
</evidence>
<dbReference type="CDD" id="cd01299">
    <property type="entry name" value="Met_dep_hydrolase_A"/>
    <property type="match status" value="1"/>
</dbReference>
<feature type="chain" id="PRO_5046198828" evidence="1">
    <location>
        <begin position="21"/>
        <end position="418"/>
    </location>
</feature>
<dbReference type="RefSeq" id="WP_323251961.1">
    <property type="nucleotide sequence ID" value="NZ_JAYFUL010000040.1"/>
</dbReference>
<dbReference type="Pfam" id="PF01979">
    <property type="entry name" value="Amidohydro_1"/>
    <property type="match status" value="1"/>
</dbReference>
<accession>A0ABU5QSX2</accession>
<dbReference type="InterPro" id="IPR006680">
    <property type="entry name" value="Amidohydro-rel"/>
</dbReference>
<dbReference type="InterPro" id="IPR032466">
    <property type="entry name" value="Metal_Hydrolase"/>
</dbReference>
<feature type="domain" description="Amidohydrolase-related" evidence="2">
    <location>
        <begin position="73"/>
        <end position="413"/>
    </location>
</feature>
<dbReference type="Gene3D" id="2.30.40.10">
    <property type="entry name" value="Urease, subunit C, domain 1"/>
    <property type="match status" value="1"/>
</dbReference>
<evidence type="ECO:0000313" key="4">
    <source>
        <dbReference type="Proteomes" id="UP001304671"/>
    </source>
</evidence>
<dbReference type="Proteomes" id="UP001304671">
    <property type="component" value="Unassembled WGS sequence"/>
</dbReference>
<protein>
    <submittedName>
        <fullName evidence="3">Amidohydrolase family protein</fullName>
    </submittedName>
</protein>
<name>A0ABU5QSX2_9BACT</name>
<keyword evidence="1" id="KW-0732">Signal</keyword>
<comment type="caution">
    <text evidence="3">The sequence shown here is derived from an EMBL/GenBank/DDBJ whole genome shotgun (WGS) entry which is preliminary data.</text>
</comment>
<dbReference type="PANTHER" id="PTHR43135">
    <property type="entry name" value="ALPHA-D-RIBOSE 1-METHYLPHOSPHONATE 5-TRIPHOSPHATE DIPHOSPHATASE"/>
    <property type="match status" value="1"/>
</dbReference>
<feature type="signal peptide" evidence="1">
    <location>
        <begin position="1"/>
        <end position="20"/>
    </location>
</feature>
<dbReference type="SUPFAM" id="SSF51338">
    <property type="entry name" value="Composite domain of metallo-dependent hydrolases"/>
    <property type="match status" value="1"/>
</dbReference>
<dbReference type="EMBL" id="JAYFUL010000040">
    <property type="protein sequence ID" value="MEA5259919.1"/>
    <property type="molecule type" value="Genomic_DNA"/>
</dbReference>
<evidence type="ECO:0000259" key="2">
    <source>
        <dbReference type="Pfam" id="PF01979"/>
    </source>
</evidence>
<sequence length="418" mass="45988">MKKHLLYSIILSFFCLPSFAQQNTYLLKPSRVFDGEVIHENWQVLVQKDKIIAVGENLNVPLNTEIINLPHTTLLPGLIEGHSHLLLHPYNETSWDDQVLKESRAERIVRATVHAKNTLMAGFTTVRDLGTEGSDYDDVGLKQSIEKGIIAGPRMLVAGRALVVTGSYGPKGFQSDVTVIQGAEEADGIDNLSKAVRTQIGKGADVIKVYADYRWGPFKDAQPTFLESELKLVVDIAKSSGRDVVAHASTTEGMRRAIMAGIKTIEHGDGGNAEVFALMKEKGVCFCPTLAAGDATTQYKGWKKGQEPEPTRIQEKRKSFKLALNSGVKICMGGDVGVFPHGENAREMELMVEYGMKPMDVLQSATAINAEVFKLKELGRIKNGYFADIIAVEGEPEKSISHIKNVIFVMKNGIIYKK</sequence>
<dbReference type="InterPro" id="IPR011059">
    <property type="entry name" value="Metal-dep_hydrolase_composite"/>
</dbReference>
<gene>
    <name evidence="3" type="ORF">VB264_19130</name>
</gene>
<keyword evidence="4" id="KW-1185">Reference proteome</keyword>
<dbReference type="Gene3D" id="3.20.20.140">
    <property type="entry name" value="Metal-dependent hydrolases"/>
    <property type="match status" value="1"/>
</dbReference>
<dbReference type="PANTHER" id="PTHR43135:SF3">
    <property type="entry name" value="ALPHA-D-RIBOSE 1-METHYLPHOSPHONATE 5-TRIPHOSPHATE DIPHOSPHATASE"/>
    <property type="match status" value="1"/>
</dbReference>
<dbReference type="SUPFAM" id="SSF51556">
    <property type="entry name" value="Metallo-dependent hydrolases"/>
    <property type="match status" value="1"/>
</dbReference>
<reference evidence="3 4" key="1">
    <citation type="submission" date="2023-12" db="EMBL/GenBank/DDBJ databases">
        <title>Novel species of the genus Arcicella isolated from rivers.</title>
        <authorList>
            <person name="Lu H."/>
        </authorList>
    </citation>
    <scope>NUCLEOTIDE SEQUENCE [LARGE SCALE GENOMIC DNA]</scope>
    <source>
        <strain evidence="3 4">LMG 21963</strain>
    </source>
</reference>
<dbReference type="InterPro" id="IPR051781">
    <property type="entry name" value="Metallo-dep_Hydrolase"/>
</dbReference>
<dbReference type="InterPro" id="IPR057744">
    <property type="entry name" value="OTAase-like"/>
</dbReference>
<proteinExistence type="predicted"/>
<evidence type="ECO:0000256" key="1">
    <source>
        <dbReference type="SAM" id="SignalP"/>
    </source>
</evidence>
<organism evidence="3 4">
    <name type="scientific">Arcicella aquatica</name>
    <dbReference type="NCBI Taxonomy" id="217141"/>
    <lineage>
        <taxon>Bacteria</taxon>
        <taxon>Pseudomonadati</taxon>
        <taxon>Bacteroidota</taxon>
        <taxon>Cytophagia</taxon>
        <taxon>Cytophagales</taxon>
        <taxon>Flectobacillaceae</taxon>
        <taxon>Arcicella</taxon>
    </lineage>
</organism>